<dbReference type="EMBL" id="CM017650">
    <property type="protein sequence ID" value="TYI91847.1"/>
    <property type="molecule type" value="Genomic_DNA"/>
</dbReference>
<accession>A0A5D2VR80</accession>
<sequence length="90" mass="10342">MTSLQSVDEMKKLNNNNYNTWSTYIISYMLRHDIWAVVNGSEITQSEADDAIGTLRKWKIKVDKAMCTLKTTIEADVLEHIYDAKISKEA</sequence>
<dbReference type="AlphaFoldDB" id="A0A5D2VR80"/>
<organism evidence="1 2">
    <name type="scientific">Gossypium mustelinum</name>
    <name type="common">Cotton</name>
    <name type="synonym">Gossypium caicoense</name>
    <dbReference type="NCBI Taxonomy" id="34275"/>
    <lineage>
        <taxon>Eukaryota</taxon>
        <taxon>Viridiplantae</taxon>
        <taxon>Streptophyta</taxon>
        <taxon>Embryophyta</taxon>
        <taxon>Tracheophyta</taxon>
        <taxon>Spermatophyta</taxon>
        <taxon>Magnoliopsida</taxon>
        <taxon>eudicotyledons</taxon>
        <taxon>Gunneridae</taxon>
        <taxon>Pentapetalae</taxon>
        <taxon>rosids</taxon>
        <taxon>malvids</taxon>
        <taxon>Malvales</taxon>
        <taxon>Malvaceae</taxon>
        <taxon>Malvoideae</taxon>
        <taxon>Gossypium</taxon>
    </lineage>
</organism>
<name>A0A5D2VR80_GOSMU</name>
<evidence type="ECO:0000313" key="2">
    <source>
        <dbReference type="Proteomes" id="UP000323597"/>
    </source>
</evidence>
<reference evidence="1 2" key="1">
    <citation type="submission" date="2019-07" db="EMBL/GenBank/DDBJ databases">
        <title>WGS assembly of Gossypium mustelinum.</title>
        <authorList>
            <person name="Chen Z.J."/>
            <person name="Sreedasyam A."/>
            <person name="Ando A."/>
            <person name="Song Q."/>
            <person name="De L."/>
            <person name="Hulse-Kemp A."/>
            <person name="Ding M."/>
            <person name="Ye W."/>
            <person name="Kirkbride R."/>
            <person name="Jenkins J."/>
            <person name="Plott C."/>
            <person name="Lovell J."/>
            <person name="Lin Y.-M."/>
            <person name="Vaughn R."/>
            <person name="Liu B."/>
            <person name="Li W."/>
            <person name="Simpson S."/>
            <person name="Scheffler B."/>
            <person name="Saski C."/>
            <person name="Grover C."/>
            <person name="Hu G."/>
            <person name="Conover J."/>
            <person name="Carlson J."/>
            <person name="Shu S."/>
            <person name="Boston L."/>
            <person name="Williams M."/>
            <person name="Peterson D."/>
            <person name="Mcgee K."/>
            <person name="Jones D."/>
            <person name="Wendel J."/>
            <person name="Stelly D."/>
            <person name="Grimwood J."/>
            <person name="Schmutz J."/>
        </authorList>
    </citation>
    <scope>NUCLEOTIDE SEQUENCE [LARGE SCALE GENOMIC DNA]</scope>
    <source>
        <strain evidence="1">1408120.09</strain>
    </source>
</reference>
<evidence type="ECO:0000313" key="1">
    <source>
        <dbReference type="EMBL" id="TYI91847.1"/>
    </source>
</evidence>
<evidence type="ECO:0008006" key="3">
    <source>
        <dbReference type="Google" id="ProtNLM"/>
    </source>
</evidence>
<dbReference type="Proteomes" id="UP000323597">
    <property type="component" value="Chromosome D02"/>
</dbReference>
<proteinExistence type="predicted"/>
<gene>
    <name evidence="1" type="ORF">E1A91_D02G023800v1</name>
</gene>
<keyword evidence="2" id="KW-1185">Reference proteome</keyword>
<protein>
    <recommendedName>
        <fullName evidence="3">DUF4219 domain-containing protein</fullName>
    </recommendedName>
</protein>